<dbReference type="Proteomes" id="UP000223709">
    <property type="component" value="Chromosome"/>
</dbReference>
<name>A0A291T7Q1_9FIRM</name>
<dbReference type="InterPro" id="IPR028098">
    <property type="entry name" value="Glyco_trans_4-like_N"/>
</dbReference>
<dbReference type="InterPro" id="IPR050194">
    <property type="entry name" value="Glycosyltransferase_grp1"/>
</dbReference>
<evidence type="ECO:0000313" key="4">
    <source>
        <dbReference type="Proteomes" id="UP000223709"/>
    </source>
</evidence>
<dbReference type="CDD" id="cd03817">
    <property type="entry name" value="GT4_UGDG-like"/>
    <property type="match status" value="1"/>
</dbReference>
<dbReference type="PANTHER" id="PTHR45947">
    <property type="entry name" value="SULFOQUINOVOSYL TRANSFERASE SQD2"/>
    <property type="match status" value="1"/>
</dbReference>
<feature type="domain" description="Glycosyltransferase subfamily 4-like N-terminal" evidence="2">
    <location>
        <begin position="14"/>
        <end position="185"/>
    </location>
</feature>
<dbReference type="Pfam" id="PF13439">
    <property type="entry name" value="Glyco_transf_4"/>
    <property type="match status" value="1"/>
</dbReference>
<evidence type="ECO:0000259" key="2">
    <source>
        <dbReference type="Pfam" id="PF13439"/>
    </source>
</evidence>
<evidence type="ECO:0000259" key="1">
    <source>
        <dbReference type="Pfam" id="PF00534"/>
    </source>
</evidence>
<accession>A0A291T7Q1</accession>
<protein>
    <submittedName>
        <fullName evidence="3">Glycosyl transferase family 1</fullName>
    </submittedName>
</protein>
<dbReference type="InterPro" id="IPR001296">
    <property type="entry name" value="Glyco_trans_1"/>
</dbReference>
<dbReference type="Pfam" id="PF00534">
    <property type="entry name" value="Glycos_transf_1"/>
    <property type="match status" value="1"/>
</dbReference>
<gene>
    <name evidence="3" type="ORF">CRH10_01900</name>
</gene>
<dbReference type="SUPFAM" id="SSF53756">
    <property type="entry name" value="UDP-Glycosyltransferase/glycogen phosphorylase"/>
    <property type="match status" value="1"/>
</dbReference>
<dbReference type="GO" id="GO:0016758">
    <property type="term" value="F:hexosyltransferase activity"/>
    <property type="evidence" value="ECO:0007669"/>
    <property type="project" value="TreeGrafter"/>
</dbReference>
<feature type="domain" description="Glycosyl transferase family 1" evidence="1">
    <location>
        <begin position="198"/>
        <end position="360"/>
    </location>
</feature>
<organism evidence="3 4">
    <name type="scientific">Faecalibacterium prausnitzii</name>
    <dbReference type="NCBI Taxonomy" id="853"/>
    <lineage>
        <taxon>Bacteria</taxon>
        <taxon>Bacillati</taxon>
        <taxon>Bacillota</taxon>
        <taxon>Clostridia</taxon>
        <taxon>Eubacteriales</taxon>
        <taxon>Oscillospiraceae</taxon>
        <taxon>Faecalibacterium</taxon>
    </lineage>
</organism>
<proteinExistence type="predicted"/>
<keyword evidence="3" id="KW-0808">Transferase</keyword>
<dbReference type="AlphaFoldDB" id="A0A291T7Q1"/>
<dbReference type="EMBL" id="CP023819">
    <property type="protein sequence ID" value="ATL89155.1"/>
    <property type="molecule type" value="Genomic_DNA"/>
</dbReference>
<dbReference type="Gene3D" id="3.40.50.2000">
    <property type="entry name" value="Glycogen Phosphorylase B"/>
    <property type="match status" value="2"/>
</dbReference>
<reference evidence="3 4" key="1">
    <citation type="submission" date="2017-10" db="EMBL/GenBank/DDBJ databases">
        <title>Complete Genome Sequence of Faecalibacterium prausnitzii isolated from the gut of healthy adult Indian.</title>
        <authorList>
            <person name="Bag S."/>
            <person name="Ghosh T.S."/>
            <person name="Das B."/>
        </authorList>
    </citation>
    <scope>NUCLEOTIDE SEQUENCE [LARGE SCALE GENOMIC DNA]</scope>
    <source>
        <strain evidence="3 4">Indica</strain>
    </source>
</reference>
<sequence>MKILLASDTWSPMVNGVVRSVELLYHQLLALGHDVRVVTLAQNGHSHEENGILYVGSISAERVYPGVRISAAGALPISHWLDELEAWGPEVIHTQSEFSTFMLAQRVARRCHCPVVHTYHTVYEDYTQYLFFSERLGRMTAEKATRILSGYCSLMLAPTEKVRAMLNRYGVSCPVVTVPTGIDLTAFGPAQDNGEEKARMRAELGIPEGDTVLLSLGRLAAEKNHAQLVRLLAAQPEQSRPWLVFVGDGPARPDLEALTRELKLTDRVRFAGMVKPDEVPRWYRVGDIFVSASQSETQGLTYFEGMACGLPVLCRADPCLDGVVENGFNGWQWKDEAEFASALNTIISDPALRGQLRQNALATAARYSAEHFAQQVLDAYQQAIALKQYEPEHRSILSWV</sequence>
<evidence type="ECO:0000313" key="3">
    <source>
        <dbReference type="EMBL" id="ATL89155.1"/>
    </source>
</evidence>
<dbReference type="PANTHER" id="PTHR45947:SF3">
    <property type="entry name" value="SULFOQUINOVOSYL TRANSFERASE SQD2"/>
    <property type="match status" value="1"/>
</dbReference>